<dbReference type="GO" id="GO:0010181">
    <property type="term" value="F:FMN binding"/>
    <property type="evidence" value="ECO:0007669"/>
    <property type="project" value="UniProtKB-UniRule"/>
</dbReference>
<gene>
    <name evidence="3" type="primary">coaBC</name>
    <name evidence="7" type="ORF">BSR29_04595</name>
</gene>
<comment type="cofactor">
    <cofactor evidence="3">
        <name>FMN</name>
        <dbReference type="ChEBI" id="CHEBI:58210"/>
    </cofactor>
    <text evidence="3">Binds 1 FMN per subunit.</text>
</comment>
<comment type="cofactor">
    <cofactor evidence="3">
        <name>Mg(2+)</name>
        <dbReference type="ChEBI" id="CHEBI:18420"/>
    </cofactor>
</comment>
<dbReference type="OrthoDB" id="9802554at2"/>
<sequence>MSQSASASVLVGVSGGIAAFKAVTVVRLLKKAGYDVYVVPTANALRMVGAATWEAVSGHPVTVDPFTGAADSLHVNLGKQADAVILVPATANLIGKISNGIADDMLTTTFLTATCPVFICPAMHTQMWQAPAVKENVAKLRARGYHFIGPVSGDLTSGDSGEGRLAEPEEIFARFESQFRSHTHSETEATNADQLADSPLRDKHVVVTAGGTREPIDPVRFLSNRSSGRQGAALAEAALKAGAQKVTLVNVNMEVPLPEGVEEVKVSSTLELEKALDELFDSLDVLIMCAAVSDYRPAVVSEEKLKKTASDTFSLELVKNPDLLAQLGARPREGKVLVGFAAETAGGQAGLDFAKRKIQAKQADLLVYNQVGNEQGFGDRPNQVQVINRQGEILGQAAGSKQLVAEKIIEIIINQSILKDAASS</sequence>
<evidence type="ECO:0000313" key="7">
    <source>
        <dbReference type="EMBL" id="OKL49116.1"/>
    </source>
</evidence>
<dbReference type="InterPro" id="IPR035929">
    <property type="entry name" value="CoaB-like_sf"/>
</dbReference>
<evidence type="ECO:0000256" key="1">
    <source>
        <dbReference type="ARBA" id="ARBA00022793"/>
    </source>
</evidence>
<dbReference type="UniPathway" id="UPA00241">
    <property type="reaction ID" value="UER00353"/>
</dbReference>
<feature type="region of interest" description="Phosphopantothenoylcysteine decarboxylase" evidence="3">
    <location>
        <begin position="1"/>
        <end position="204"/>
    </location>
</feature>
<proteinExistence type="inferred from homology"/>
<dbReference type="Gene3D" id="3.40.50.1950">
    <property type="entry name" value="Flavin prenyltransferase-like"/>
    <property type="match status" value="1"/>
</dbReference>
<dbReference type="GO" id="GO:0004633">
    <property type="term" value="F:phosphopantothenoylcysteine decarboxylase activity"/>
    <property type="evidence" value="ECO:0007669"/>
    <property type="project" value="UniProtKB-UniRule"/>
</dbReference>
<dbReference type="Pfam" id="PF04127">
    <property type="entry name" value="DFP"/>
    <property type="match status" value="1"/>
</dbReference>
<dbReference type="SUPFAM" id="SSF52507">
    <property type="entry name" value="Homo-oligomeric flavin-containing Cys decarboxylases, HFCD"/>
    <property type="match status" value="1"/>
</dbReference>
<comment type="similarity">
    <text evidence="3 4">In the N-terminal section; belongs to the HFCD (homo-oligomeric flavin containing Cys decarboxylase) superfamily.</text>
</comment>
<reference evidence="7 8" key="1">
    <citation type="submission" date="2016-11" db="EMBL/GenBank/DDBJ databases">
        <title>Actinomyces gypaetusis sp. nov. isolated from the vulture Gypaetus barbatus in Qinghai Tibet Plateau China.</title>
        <authorList>
            <person name="Meng X."/>
        </authorList>
    </citation>
    <scope>NUCLEOTIDE SEQUENCE [LARGE SCALE GENOMIC DNA]</scope>
    <source>
        <strain evidence="7 8">VUL4_2</strain>
    </source>
</reference>
<dbReference type="STRING" id="1921764.BSR28_04160"/>
<dbReference type="InterPro" id="IPR036551">
    <property type="entry name" value="Flavin_trans-like"/>
</dbReference>
<dbReference type="GO" id="GO:0015941">
    <property type="term" value="P:pantothenate catabolic process"/>
    <property type="evidence" value="ECO:0007669"/>
    <property type="project" value="InterPro"/>
</dbReference>
<evidence type="ECO:0000256" key="4">
    <source>
        <dbReference type="RuleBase" id="RU364078"/>
    </source>
</evidence>
<evidence type="ECO:0000259" key="5">
    <source>
        <dbReference type="Pfam" id="PF02441"/>
    </source>
</evidence>
<dbReference type="HAMAP" id="MF_02225">
    <property type="entry name" value="CoaBC"/>
    <property type="match status" value="1"/>
</dbReference>
<dbReference type="InterPro" id="IPR003382">
    <property type="entry name" value="Flavoprotein"/>
</dbReference>
<dbReference type="SUPFAM" id="SSF102645">
    <property type="entry name" value="CoaB-like"/>
    <property type="match status" value="1"/>
</dbReference>
<dbReference type="GO" id="GO:0046872">
    <property type="term" value="F:metal ion binding"/>
    <property type="evidence" value="ECO:0007669"/>
    <property type="project" value="UniProtKB-KW"/>
</dbReference>
<dbReference type="EC" id="6.3.2.5" evidence="3"/>
<dbReference type="Gene3D" id="3.40.50.10300">
    <property type="entry name" value="CoaB-like"/>
    <property type="match status" value="1"/>
</dbReference>
<evidence type="ECO:0000313" key="8">
    <source>
        <dbReference type="Proteomes" id="UP000186785"/>
    </source>
</evidence>
<keyword evidence="3" id="KW-0460">Magnesium</keyword>
<keyword evidence="3 4" id="KW-0288">FMN</keyword>
<feature type="domain" description="DNA/pantothenate metabolism flavoprotein C-terminal" evidence="6">
    <location>
        <begin position="200"/>
        <end position="413"/>
    </location>
</feature>
<dbReference type="InterPro" id="IPR005252">
    <property type="entry name" value="CoaBC"/>
</dbReference>
<feature type="binding site" evidence="3">
    <location>
        <position position="304"/>
    </location>
    <ligand>
        <name>CTP</name>
        <dbReference type="ChEBI" id="CHEBI:37563"/>
    </ligand>
</feature>
<dbReference type="PANTHER" id="PTHR14359">
    <property type="entry name" value="HOMO-OLIGOMERIC FLAVIN CONTAINING CYS DECARBOXYLASE FAMILY"/>
    <property type="match status" value="1"/>
</dbReference>
<comment type="similarity">
    <text evidence="3 4">In the C-terminal section; belongs to the PPC synthetase family.</text>
</comment>
<dbReference type="InterPro" id="IPR007085">
    <property type="entry name" value="DNA/pantothenate-metab_flavo_C"/>
</dbReference>
<keyword evidence="3" id="KW-0511">Multifunctional enzyme</keyword>
<comment type="function">
    <text evidence="4">Catalyzes two steps in the biosynthesis of coenzyme A. In the first step cysteine is conjugated to 4'-phosphopantothenate to form 4-phosphopantothenoylcysteine, in the latter compound is decarboxylated to form 4'-phosphopantotheine.</text>
</comment>
<dbReference type="GO" id="GO:0004632">
    <property type="term" value="F:phosphopantothenate--cysteine ligase activity"/>
    <property type="evidence" value="ECO:0007669"/>
    <property type="project" value="UniProtKB-UniRule"/>
</dbReference>
<evidence type="ECO:0000256" key="3">
    <source>
        <dbReference type="HAMAP-Rule" id="MF_02225"/>
    </source>
</evidence>
<organism evidence="7 8">
    <name type="scientific">Boudabousia liubingyangii</name>
    <dbReference type="NCBI Taxonomy" id="1921764"/>
    <lineage>
        <taxon>Bacteria</taxon>
        <taxon>Bacillati</taxon>
        <taxon>Actinomycetota</taxon>
        <taxon>Actinomycetes</taxon>
        <taxon>Actinomycetales</taxon>
        <taxon>Actinomycetaceae</taxon>
        <taxon>Boudabousia</taxon>
    </lineage>
</organism>
<comment type="catalytic activity">
    <reaction evidence="3 4">
        <text>N-[(R)-4-phosphopantothenoyl]-L-cysteine + H(+) = (R)-4'-phosphopantetheine + CO2</text>
        <dbReference type="Rhea" id="RHEA:16793"/>
        <dbReference type="ChEBI" id="CHEBI:15378"/>
        <dbReference type="ChEBI" id="CHEBI:16526"/>
        <dbReference type="ChEBI" id="CHEBI:59458"/>
        <dbReference type="ChEBI" id="CHEBI:61723"/>
        <dbReference type="EC" id="4.1.1.36"/>
    </reaction>
</comment>
<feature type="binding site" evidence="3">
    <location>
        <position position="340"/>
    </location>
    <ligand>
        <name>CTP</name>
        <dbReference type="ChEBI" id="CHEBI:37563"/>
    </ligand>
</feature>
<keyword evidence="8" id="KW-1185">Reference proteome</keyword>
<feature type="binding site" evidence="3">
    <location>
        <position position="361"/>
    </location>
    <ligand>
        <name>CTP</name>
        <dbReference type="ChEBI" id="CHEBI:37563"/>
    </ligand>
</feature>
<dbReference type="NCBIfam" id="TIGR00521">
    <property type="entry name" value="coaBC_dfp"/>
    <property type="match status" value="1"/>
</dbReference>
<keyword evidence="1 3" id="KW-0210">Decarboxylase</keyword>
<dbReference type="Proteomes" id="UP000186785">
    <property type="component" value="Unassembled WGS sequence"/>
</dbReference>
<keyword evidence="3" id="KW-0479">Metal-binding</keyword>
<name>A0A1Q5PNK5_9ACTO</name>
<feature type="region of interest" description="Phosphopantothenate--cysteine ligase" evidence="3">
    <location>
        <begin position="205"/>
        <end position="424"/>
    </location>
</feature>
<keyword evidence="2 3" id="KW-0456">Lyase</keyword>
<feature type="domain" description="Flavoprotein" evidence="5">
    <location>
        <begin position="9"/>
        <end position="176"/>
    </location>
</feature>
<dbReference type="AlphaFoldDB" id="A0A1Q5PNK5"/>
<comment type="catalytic activity">
    <reaction evidence="3 4">
        <text>(R)-4'-phosphopantothenate + L-cysteine + CTP = N-[(R)-4-phosphopantothenoyl]-L-cysteine + CMP + diphosphate + H(+)</text>
        <dbReference type="Rhea" id="RHEA:19397"/>
        <dbReference type="ChEBI" id="CHEBI:10986"/>
        <dbReference type="ChEBI" id="CHEBI:15378"/>
        <dbReference type="ChEBI" id="CHEBI:33019"/>
        <dbReference type="ChEBI" id="CHEBI:35235"/>
        <dbReference type="ChEBI" id="CHEBI:37563"/>
        <dbReference type="ChEBI" id="CHEBI:59458"/>
        <dbReference type="ChEBI" id="CHEBI:60377"/>
        <dbReference type="EC" id="6.3.2.5"/>
    </reaction>
</comment>
<dbReference type="PANTHER" id="PTHR14359:SF6">
    <property type="entry name" value="PHOSPHOPANTOTHENOYLCYSTEINE DECARBOXYLASE"/>
    <property type="match status" value="1"/>
</dbReference>
<dbReference type="Pfam" id="PF02441">
    <property type="entry name" value="Flavoprotein"/>
    <property type="match status" value="1"/>
</dbReference>
<feature type="binding site" evidence="3">
    <location>
        <begin position="321"/>
        <end position="324"/>
    </location>
    <ligand>
        <name>CTP</name>
        <dbReference type="ChEBI" id="CHEBI:37563"/>
    </ligand>
</feature>
<dbReference type="GO" id="GO:0015937">
    <property type="term" value="P:coenzyme A biosynthetic process"/>
    <property type="evidence" value="ECO:0007669"/>
    <property type="project" value="UniProtKB-UniRule"/>
</dbReference>
<comment type="caution">
    <text evidence="7">The sequence shown here is derived from an EMBL/GenBank/DDBJ whole genome shotgun (WGS) entry which is preliminary data.</text>
</comment>
<feature type="binding site" evidence="3">
    <location>
        <position position="357"/>
    </location>
    <ligand>
        <name>CTP</name>
        <dbReference type="ChEBI" id="CHEBI:37563"/>
    </ligand>
</feature>
<evidence type="ECO:0000256" key="2">
    <source>
        <dbReference type="ARBA" id="ARBA00023239"/>
    </source>
</evidence>
<keyword evidence="3 4" id="KW-0285">Flavoprotein</keyword>
<evidence type="ECO:0000259" key="6">
    <source>
        <dbReference type="Pfam" id="PF04127"/>
    </source>
</evidence>
<protein>
    <recommendedName>
        <fullName evidence="3">Coenzyme A biosynthesis bifunctional protein CoaBC</fullName>
    </recommendedName>
    <alternativeName>
        <fullName evidence="3">DNA/pantothenate metabolism flavoprotein</fullName>
    </alternativeName>
    <alternativeName>
        <fullName evidence="3">Phosphopantothenoylcysteine synthetase/decarboxylase</fullName>
        <shortName evidence="3">PPCS-PPCDC</shortName>
    </alternativeName>
    <domain>
        <recommendedName>
            <fullName evidence="3">Phosphopantothenoylcysteine decarboxylase</fullName>
            <shortName evidence="3">PPC decarboxylase</shortName>
            <shortName evidence="3">PPC-DC</shortName>
            <ecNumber evidence="3">4.1.1.36</ecNumber>
        </recommendedName>
        <alternativeName>
            <fullName evidence="3">CoaC</fullName>
        </alternativeName>
    </domain>
    <domain>
        <recommendedName>
            <fullName evidence="3">Phosphopantothenate--cysteine ligase</fullName>
            <ecNumber evidence="3">6.3.2.5</ecNumber>
        </recommendedName>
        <alternativeName>
            <fullName evidence="3">CoaB</fullName>
        </alternativeName>
        <alternativeName>
            <fullName evidence="3">Phosphopantothenoylcysteine synthetase</fullName>
            <shortName evidence="3">PPC synthetase</shortName>
            <shortName evidence="3">PPC-S</shortName>
        </alternativeName>
    </domain>
</protein>
<feature type="binding site" evidence="3">
    <location>
        <position position="294"/>
    </location>
    <ligand>
        <name>CTP</name>
        <dbReference type="ChEBI" id="CHEBI:37563"/>
    </ligand>
</feature>
<comment type="caution">
    <text evidence="3">Lacks conserved residue(s) required for the propagation of feature annotation.</text>
</comment>
<comment type="pathway">
    <text evidence="3 4">Cofactor biosynthesis; coenzyme A biosynthesis; CoA from (R)-pantothenate: step 3/5.</text>
</comment>
<dbReference type="EMBL" id="MQSV01000002">
    <property type="protein sequence ID" value="OKL49116.1"/>
    <property type="molecule type" value="Genomic_DNA"/>
</dbReference>
<dbReference type="GO" id="GO:0071513">
    <property type="term" value="C:phosphopantothenoylcysteine decarboxylase complex"/>
    <property type="evidence" value="ECO:0007669"/>
    <property type="project" value="TreeGrafter"/>
</dbReference>
<keyword evidence="3 4" id="KW-0436">Ligase</keyword>
<dbReference type="EC" id="4.1.1.36" evidence="3"/>
<accession>A0A1Q5PNK5</accession>
<dbReference type="RefSeq" id="WP_073709104.1">
    <property type="nucleotide sequence ID" value="NZ_MQSV01000002.1"/>
</dbReference>
<comment type="function">
    <text evidence="3">Catalyzes two sequential steps in the biosynthesis of coenzyme A. In the first step cysteine is conjugated to 4'-phosphopantothenate to form 4-phosphopantothenoylcysteine. In the second step the latter compound is decarboxylated to form 4'-phosphopantotheine.</text>
</comment>
<comment type="pathway">
    <text evidence="3 4">Cofactor biosynthesis; coenzyme A biosynthesis; CoA from (R)-pantothenate: step 2/5.</text>
</comment>